<evidence type="ECO:0000313" key="27">
    <source>
        <dbReference type="Proteomes" id="UP000290289"/>
    </source>
</evidence>
<dbReference type="InterPro" id="IPR005034">
    <property type="entry name" value="Dicer_dimerisation"/>
</dbReference>
<dbReference type="InterPro" id="IPR003100">
    <property type="entry name" value="PAZ_dom"/>
</dbReference>
<dbReference type="CDD" id="cd18802">
    <property type="entry name" value="SF2_C_dicer"/>
    <property type="match status" value="1"/>
</dbReference>
<evidence type="ECO:0000256" key="18">
    <source>
        <dbReference type="ARBA" id="ARBA00035116"/>
    </source>
</evidence>
<evidence type="ECO:0000256" key="9">
    <source>
        <dbReference type="ARBA" id="ARBA00022759"/>
    </source>
</evidence>
<keyword evidence="14 19" id="KW-0694">RNA-binding</keyword>
<dbReference type="PROSITE" id="PS50821">
    <property type="entry name" value="PAZ"/>
    <property type="match status" value="1"/>
</dbReference>
<dbReference type="Proteomes" id="UP000290289">
    <property type="component" value="Chromosome 4"/>
</dbReference>
<dbReference type="Gene3D" id="3.30.160.20">
    <property type="match status" value="2"/>
</dbReference>
<dbReference type="Pfam" id="PF02170">
    <property type="entry name" value="PAZ"/>
    <property type="match status" value="1"/>
</dbReference>
<dbReference type="SUPFAM" id="SSF52540">
    <property type="entry name" value="P-loop containing nucleoside triphosphate hydrolases"/>
    <property type="match status" value="1"/>
</dbReference>
<dbReference type="CDD" id="cd00593">
    <property type="entry name" value="RIBOc"/>
    <property type="match status" value="2"/>
</dbReference>
<dbReference type="Pfam" id="PF00270">
    <property type="entry name" value="DEAD"/>
    <property type="match status" value="1"/>
</dbReference>
<gene>
    <name evidence="26" type="ORF">DVH24_030284</name>
</gene>
<comment type="similarity">
    <text evidence="18 19">Belongs to the helicase family. Dicer subfamily.</text>
</comment>
<comment type="caution">
    <text evidence="26">The sequence shown here is derived from an EMBL/GenBank/DDBJ whole genome shotgun (WGS) entry which is preliminary data.</text>
</comment>
<name>A0A498K939_MALDO</name>
<dbReference type="STRING" id="3750.A0A498K939"/>
<keyword evidence="13" id="KW-0460">Magnesium</keyword>
<dbReference type="SMART" id="SM00937">
    <property type="entry name" value="PCRF"/>
    <property type="match status" value="1"/>
</dbReference>
<dbReference type="Gene3D" id="1.10.1520.10">
    <property type="entry name" value="Ribonuclease III domain"/>
    <property type="match status" value="2"/>
</dbReference>
<keyword evidence="27" id="KW-1185">Reference proteome</keyword>
<keyword evidence="12" id="KW-0067">ATP-binding</keyword>
<dbReference type="GO" id="GO:0016149">
    <property type="term" value="F:translation release factor activity, codon specific"/>
    <property type="evidence" value="ECO:0007669"/>
    <property type="project" value="InterPro"/>
</dbReference>
<dbReference type="SUPFAM" id="SSF101690">
    <property type="entry name" value="PAZ domain"/>
    <property type="match status" value="1"/>
</dbReference>
<evidence type="ECO:0000259" key="20">
    <source>
        <dbReference type="PROSITE" id="PS50137"/>
    </source>
</evidence>
<evidence type="ECO:0000256" key="12">
    <source>
        <dbReference type="ARBA" id="ARBA00022840"/>
    </source>
</evidence>
<keyword evidence="16" id="KW-0464">Manganese</keyword>
<evidence type="ECO:0000256" key="17">
    <source>
        <dbReference type="ARBA" id="ARBA00023242"/>
    </source>
</evidence>
<feature type="domain" description="Helicase ATP-binding" evidence="23">
    <location>
        <begin position="481"/>
        <end position="646"/>
    </location>
</feature>
<dbReference type="GO" id="GO:0005524">
    <property type="term" value="F:ATP binding"/>
    <property type="evidence" value="ECO:0007669"/>
    <property type="project" value="UniProtKB-KW"/>
</dbReference>
<dbReference type="FunFam" id="1.10.1520.10:FF:000013">
    <property type="entry name" value="Endoribonuclease Dicer homolog 2"/>
    <property type="match status" value="1"/>
</dbReference>
<dbReference type="FunFam" id="1.10.1520.10:FF:000004">
    <property type="entry name" value="Endoribonuclease dicer-like 1"/>
    <property type="match status" value="1"/>
</dbReference>
<dbReference type="PROSITE" id="PS51192">
    <property type="entry name" value="HELICASE_ATP_BIND_1"/>
    <property type="match status" value="1"/>
</dbReference>
<evidence type="ECO:0000256" key="4">
    <source>
        <dbReference type="ARBA" id="ARBA00010835"/>
    </source>
</evidence>
<dbReference type="SUPFAM" id="SSF69065">
    <property type="entry name" value="RNase III domain-like"/>
    <property type="match status" value="2"/>
</dbReference>
<dbReference type="PROSITE" id="PS51194">
    <property type="entry name" value="HELICASE_CTER"/>
    <property type="match status" value="1"/>
</dbReference>
<dbReference type="Pfam" id="PF00035">
    <property type="entry name" value="dsrm"/>
    <property type="match status" value="1"/>
</dbReference>
<dbReference type="InterPro" id="IPR004374">
    <property type="entry name" value="PrfB"/>
</dbReference>
<dbReference type="SMART" id="SM00358">
    <property type="entry name" value="DSRM"/>
    <property type="match status" value="1"/>
</dbReference>
<keyword evidence="7" id="KW-0677">Repeat</keyword>
<dbReference type="Gene3D" id="3.30.70.1660">
    <property type="match status" value="1"/>
</dbReference>
<dbReference type="InterPro" id="IPR011545">
    <property type="entry name" value="DEAD/DEAH_box_helicase_dom"/>
</dbReference>
<comment type="subcellular location">
    <subcellularLocation>
        <location evidence="3">Nucleus</location>
    </subcellularLocation>
</comment>
<dbReference type="SMART" id="SM00490">
    <property type="entry name" value="HELICc"/>
    <property type="match status" value="1"/>
</dbReference>
<evidence type="ECO:0000256" key="16">
    <source>
        <dbReference type="ARBA" id="ARBA00023211"/>
    </source>
</evidence>
<dbReference type="InterPro" id="IPR027417">
    <property type="entry name" value="P-loop_NTPase"/>
</dbReference>
<evidence type="ECO:0000313" key="26">
    <source>
        <dbReference type="EMBL" id="RXI02355.1"/>
    </source>
</evidence>
<proteinExistence type="inferred from homology"/>
<keyword evidence="9" id="KW-0255">Endonuclease</keyword>
<evidence type="ECO:0000259" key="21">
    <source>
        <dbReference type="PROSITE" id="PS50142"/>
    </source>
</evidence>
<keyword evidence="10" id="KW-0378">Hydrolase</keyword>
<dbReference type="InterPro" id="IPR014720">
    <property type="entry name" value="dsRBD_dom"/>
</dbReference>
<dbReference type="InterPro" id="IPR005139">
    <property type="entry name" value="PCRF"/>
</dbReference>
<dbReference type="GO" id="GO:0005737">
    <property type="term" value="C:cytoplasm"/>
    <property type="evidence" value="ECO:0007669"/>
    <property type="project" value="InterPro"/>
</dbReference>
<dbReference type="InterPro" id="IPR014001">
    <property type="entry name" value="Helicase_ATP-bd"/>
</dbReference>
<dbReference type="CDD" id="cd18034">
    <property type="entry name" value="DEXHc_dicer"/>
    <property type="match status" value="1"/>
</dbReference>
<evidence type="ECO:0000256" key="8">
    <source>
        <dbReference type="ARBA" id="ARBA00022741"/>
    </source>
</evidence>
<dbReference type="EMBL" id="RDQH01000330">
    <property type="protein sequence ID" value="RXI02355.1"/>
    <property type="molecule type" value="Genomic_DNA"/>
</dbReference>
<dbReference type="SMART" id="SM00487">
    <property type="entry name" value="DEXDc"/>
    <property type="match status" value="1"/>
</dbReference>
<evidence type="ECO:0000256" key="6">
    <source>
        <dbReference type="ARBA" id="ARBA00022723"/>
    </source>
</evidence>
<evidence type="ECO:0000259" key="23">
    <source>
        <dbReference type="PROSITE" id="PS51192"/>
    </source>
</evidence>
<feature type="domain" description="RNase III" evidence="21">
    <location>
        <begin position="1438"/>
        <end position="1570"/>
    </location>
</feature>
<dbReference type="Gene3D" id="2.170.260.10">
    <property type="entry name" value="paz domain"/>
    <property type="match status" value="1"/>
</dbReference>
<dbReference type="GO" id="GO:0003723">
    <property type="term" value="F:RNA binding"/>
    <property type="evidence" value="ECO:0007669"/>
    <property type="project" value="UniProtKB-UniRule"/>
</dbReference>
<dbReference type="PANTHER" id="PTHR14950">
    <property type="entry name" value="DICER-RELATED"/>
    <property type="match status" value="1"/>
</dbReference>
<dbReference type="Pfam" id="PF03368">
    <property type="entry name" value="Dicer_dimer"/>
    <property type="match status" value="1"/>
</dbReference>
<evidence type="ECO:0000256" key="1">
    <source>
        <dbReference type="ARBA" id="ARBA00001936"/>
    </source>
</evidence>
<keyword evidence="17" id="KW-0539">Nucleus</keyword>
<dbReference type="PROSITE" id="PS00745">
    <property type="entry name" value="RF_PROK_I"/>
    <property type="match status" value="1"/>
</dbReference>
<evidence type="ECO:0000256" key="11">
    <source>
        <dbReference type="ARBA" id="ARBA00022806"/>
    </source>
</evidence>
<feature type="domain" description="DRBM" evidence="20">
    <location>
        <begin position="1779"/>
        <end position="1846"/>
    </location>
</feature>
<evidence type="ECO:0000259" key="22">
    <source>
        <dbReference type="PROSITE" id="PS50821"/>
    </source>
</evidence>
<dbReference type="Pfam" id="PF00472">
    <property type="entry name" value="RF-1"/>
    <property type="match status" value="1"/>
</dbReference>
<dbReference type="InterPro" id="IPR038248">
    <property type="entry name" value="Dicer_dimer_sf"/>
</dbReference>
<feature type="domain" description="Dicer dsRNA-binding fold" evidence="25">
    <location>
        <begin position="1039"/>
        <end position="1121"/>
    </location>
</feature>
<evidence type="ECO:0000256" key="19">
    <source>
        <dbReference type="PROSITE-ProRule" id="PRU00657"/>
    </source>
</evidence>
<dbReference type="GO" id="GO:0005634">
    <property type="term" value="C:nucleus"/>
    <property type="evidence" value="ECO:0007669"/>
    <property type="project" value="UniProtKB-SubCell"/>
</dbReference>
<dbReference type="Pfam" id="PF00271">
    <property type="entry name" value="Helicase_C"/>
    <property type="match status" value="1"/>
</dbReference>
<evidence type="ECO:0000256" key="10">
    <source>
        <dbReference type="ARBA" id="ARBA00022801"/>
    </source>
</evidence>
<dbReference type="FunFam" id="3.40.50.300:FF:000705">
    <property type="entry name" value="Endoribonuclease dicer-like protein"/>
    <property type="match status" value="1"/>
</dbReference>
<dbReference type="PROSITE" id="PS50142">
    <property type="entry name" value="RNASE_3_2"/>
    <property type="match status" value="2"/>
</dbReference>
<dbReference type="SMART" id="SM00535">
    <property type="entry name" value="RIBOc"/>
    <property type="match status" value="2"/>
</dbReference>
<comment type="similarity">
    <text evidence="4">Belongs to the prokaryotic/mitochondrial release factor family.</text>
</comment>
<keyword evidence="8" id="KW-0547">Nucleotide-binding</keyword>
<dbReference type="PROSITE" id="PS00517">
    <property type="entry name" value="RNASE_3_1"/>
    <property type="match status" value="1"/>
</dbReference>
<dbReference type="GO" id="GO:0004386">
    <property type="term" value="F:helicase activity"/>
    <property type="evidence" value="ECO:0007669"/>
    <property type="project" value="UniProtKB-KW"/>
</dbReference>
<reference evidence="26 27" key="1">
    <citation type="submission" date="2018-10" db="EMBL/GenBank/DDBJ databases">
        <title>A high-quality apple genome assembly.</title>
        <authorList>
            <person name="Hu J."/>
        </authorList>
    </citation>
    <scope>NUCLEOTIDE SEQUENCE [LARGE SCALE GENOMIC DNA]</scope>
    <source>
        <strain evidence="27">cv. HFTH1</strain>
        <tissue evidence="26">Young leaf</tissue>
    </source>
</reference>
<dbReference type="FunFam" id="3.40.50.300:FF:000420">
    <property type="entry name" value="Endoribonuclease dicer-like 1"/>
    <property type="match status" value="1"/>
</dbReference>
<comment type="cofactor">
    <cofactor evidence="2">
        <name>Mg(2+)</name>
        <dbReference type="ChEBI" id="CHEBI:18420"/>
    </cofactor>
</comment>
<accession>A0A498K939</accession>
<feature type="domain" description="Helicase C-terminal" evidence="24">
    <location>
        <begin position="856"/>
        <end position="1009"/>
    </location>
</feature>
<dbReference type="GO" id="GO:0004525">
    <property type="term" value="F:ribonuclease III activity"/>
    <property type="evidence" value="ECO:0007669"/>
    <property type="project" value="InterPro"/>
</dbReference>
<evidence type="ECO:0000259" key="24">
    <source>
        <dbReference type="PROSITE" id="PS51194"/>
    </source>
</evidence>
<dbReference type="InterPro" id="IPR000999">
    <property type="entry name" value="RNase_III_dom"/>
</dbReference>
<dbReference type="InterPro" id="IPR001650">
    <property type="entry name" value="Helicase_C-like"/>
</dbReference>
<dbReference type="Gene3D" id="3.40.50.300">
    <property type="entry name" value="P-loop containing nucleotide triphosphate hydrolases"/>
    <property type="match status" value="2"/>
</dbReference>
<keyword evidence="11" id="KW-0347">Helicase</keyword>
<keyword evidence="15" id="KW-0943">RNA-mediated gene silencing</keyword>
<dbReference type="GO" id="GO:0046872">
    <property type="term" value="F:metal ion binding"/>
    <property type="evidence" value="ECO:0007669"/>
    <property type="project" value="UniProtKB-KW"/>
</dbReference>
<dbReference type="GO" id="GO:0010267">
    <property type="term" value="P:ta-siRNA processing"/>
    <property type="evidence" value="ECO:0007669"/>
    <property type="project" value="UniProtKB-ARBA"/>
</dbReference>
<dbReference type="PROSITE" id="PS51327">
    <property type="entry name" value="DICER_DSRBF"/>
    <property type="match status" value="1"/>
</dbReference>
<dbReference type="NCBIfam" id="TIGR00020">
    <property type="entry name" value="prfB"/>
    <property type="match status" value="1"/>
</dbReference>
<dbReference type="FunFam" id="3.30.160.380:FF:000001">
    <property type="entry name" value="Endoribonuclease dicer-like 1"/>
    <property type="match status" value="1"/>
</dbReference>
<dbReference type="HAMAP" id="MF_00094">
    <property type="entry name" value="Rel_fac_2"/>
    <property type="match status" value="1"/>
</dbReference>
<dbReference type="Gene3D" id="1.20.58.410">
    <property type="entry name" value="Release factor"/>
    <property type="match status" value="1"/>
</dbReference>
<dbReference type="InterPro" id="IPR045853">
    <property type="entry name" value="Pep_chain_release_fac_I_sf"/>
</dbReference>
<dbReference type="Gene3D" id="3.30.160.380">
    <property type="entry name" value="Dicer dimerisation domain"/>
    <property type="match status" value="1"/>
</dbReference>
<dbReference type="InterPro" id="IPR036085">
    <property type="entry name" value="PAZ_dom_sf"/>
</dbReference>
<evidence type="ECO:0000256" key="2">
    <source>
        <dbReference type="ARBA" id="ARBA00001946"/>
    </source>
</evidence>
<dbReference type="PROSITE" id="PS50137">
    <property type="entry name" value="DS_RBD"/>
    <property type="match status" value="1"/>
</dbReference>
<comment type="cofactor">
    <cofactor evidence="1">
        <name>Mn(2+)</name>
        <dbReference type="ChEBI" id="CHEBI:29035"/>
    </cofactor>
</comment>
<evidence type="ECO:0000256" key="5">
    <source>
        <dbReference type="ARBA" id="ARBA00022722"/>
    </source>
</evidence>
<dbReference type="SUPFAM" id="SSF75620">
    <property type="entry name" value="Release factor"/>
    <property type="match status" value="1"/>
</dbReference>
<keyword evidence="6" id="KW-0479">Metal-binding</keyword>
<evidence type="ECO:0000256" key="15">
    <source>
        <dbReference type="ARBA" id="ARBA00023158"/>
    </source>
</evidence>
<sequence>MERHLRPVCSSTAILCPSKSLITKLPLLLQKPTSSPCRFSSYTYPSSTQLSTSHPLRPAVLLAKPESQASGGVNTDAREWAMQDFYFLRKDVETAAIRVKEIRNSACLHKLEQEVADLELKAADTAFWDDRAQAQENLSALTDVKDRIKLLNEFKSQVEDVETIVKLTEEMDSIDHGLLEEAASIIKELNKGMDRFELTQLLSGPYDKEGAVIFITAGAGGTDAQDWAEMLLRMYVRWAEKQRYKTRVVEKSQGEEAGIKSATIEVEGRYAYGYLSGEKGTHRIVRQSPFNAKGLRQTSFSGVDVMPLLPEESLKVELPEEDLDISFSRAGGKGGQNVNKIESAVRITHIPTGVTVRCTEERSQLANKIKALARLKAKLLVIAEEQRASEIKQIRGDVVKAEWGQQIRNYVFHPYKLVKDVRTGHETSDITSVMDGDLEPYIKAYLKYKYTAKPAAMEIDGAQLSADPDPLPFARSYQLEALEAAIKKNTIVFLETGSGKTLIAIMLLRSYAYLLRKPSRFIAVFLVPKVVLVKQQAEAVKMHTDLKVGMYWGDMGVDFWDADMWKQQLEQYEVLVMTPAILLSNLRHSFFKLSMIKVLIFDECHHARGNHDYACIMKDFFHRELHSGESELPRIFGMTASPIKSKGGNSESSYWKIIDELETLMNSKVYTCASESVLAEFIPHSTTKFKYYRHEEIPGGLVANIINQLNALKEKYNVCLTDYSTNYWSISSQHELSLESLDLSQSTSQSISNKMKKFYSALTFCLEELGVWLALKTNGFAFEEQAAWFFSQKENELFSWGKLDVLGEKIVRNFSSEAYQAFASFLPSDRKWTIANDVTYDLDKGLLTSKVVCLIQLLHEYRGLKDLRCIVFVERVITAVVIESLFSTFFPKLNDWKTKYIAGNNNAVQFQTRKRQNEIVEEFRKGMVNIIVATSILEEGLDVQSCNLVIRFDPSSTVSSFIQSKGRARMQNSDYVLMLKSGDSSTHSRVQNYLASGAIMRKESLRHSSLACTPLEIDLQDDDFYRVESTGASLSLASSIGLMYFYCSRLPSDGYFKPAPRWDKETCTLHLPKSCPIPDVHVKGNVKILKQLACFEACKELHKIGALTDNLVPDIVEEEGTQELGSEPYDDVQCSYVPIELVKPFCSNDPSILYHCYLIELNQNFEYDIPVHNIVLGMRSELDCDIANPHFDLEVGRGSVTVNFKYVGEIHLNSEQVLLCRRFQITIFQILIDHNLNKLGEVLDGLSSGGNVGIDYLLLPGTRIHQEAVIIDWRCVTSVLFASEEYSNDHNSLVCTPHNGTIYCITGLLSNLNGNSLLKLRDGRALTYKKYYEERHKINLYFDQQLLLKGRRIFQVQNYLQRCRQQKEKESSHTSVELPPEFCSIIMSPISISSVYSYSFVPSIMHQLEAFLIAANLKRIVLDHCTQNVIIPTVKVLEAITTKKCQENYHLESLEALGDSFLKYAASQQLFKTYQNNHEGLLSVKKEKIISNAALCRLGCDHKLPGFIRNESFDPKNWFIPGDYSGSYLLYEELLYDGRKIYTRERRKVKSKSVADVVEALIGAFLSTGGEVAAMYFMNWVGIKVDFVHIPCERHFQLQPEKLVNVGRIESLLKYSFRDPSLLVEALTHGSYMLPEIPGCYQRLEFLGDAVLDYLITIYLYNEYPGMSPGILTDMRSASVNNDCYARSAIKAELYKHILHASHKLHKDIVYTIENFERLSTESTFGWDSETSFPKVLGDVVESLAGAIYVDSGYDKKVVFQSISPLLQPLITPETLKLHPVRELNEHCQKMHYDMKKPVKTSHNGEAAITIEVEANGVTHKHTSTASNKKTALKLACKEVLSKLNE</sequence>
<dbReference type="InterPro" id="IPR036389">
    <property type="entry name" value="RNase_III_sf"/>
</dbReference>
<evidence type="ECO:0000256" key="7">
    <source>
        <dbReference type="ARBA" id="ARBA00022737"/>
    </source>
</evidence>
<dbReference type="InterPro" id="IPR000352">
    <property type="entry name" value="Pep_chain_release_fac_I"/>
</dbReference>
<evidence type="ECO:0000256" key="14">
    <source>
        <dbReference type="ARBA" id="ARBA00022884"/>
    </source>
</evidence>
<evidence type="ECO:0000259" key="25">
    <source>
        <dbReference type="PROSITE" id="PS51327"/>
    </source>
</evidence>
<evidence type="ECO:0000256" key="13">
    <source>
        <dbReference type="ARBA" id="ARBA00022842"/>
    </source>
</evidence>
<dbReference type="Pfam" id="PF03462">
    <property type="entry name" value="PCRF"/>
    <property type="match status" value="1"/>
</dbReference>
<organism evidence="26 27">
    <name type="scientific">Malus domestica</name>
    <name type="common">Apple</name>
    <name type="synonym">Pyrus malus</name>
    <dbReference type="NCBI Taxonomy" id="3750"/>
    <lineage>
        <taxon>Eukaryota</taxon>
        <taxon>Viridiplantae</taxon>
        <taxon>Streptophyta</taxon>
        <taxon>Embryophyta</taxon>
        <taxon>Tracheophyta</taxon>
        <taxon>Spermatophyta</taxon>
        <taxon>Magnoliopsida</taxon>
        <taxon>eudicotyledons</taxon>
        <taxon>Gunneridae</taxon>
        <taxon>Pentapetalae</taxon>
        <taxon>rosids</taxon>
        <taxon>fabids</taxon>
        <taxon>Rosales</taxon>
        <taxon>Rosaceae</taxon>
        <taxon>Amygdaloideae</taxon>
        <taxon>Maleae</taxon>
        <taxon>Malus</taxon>
    </lineage>
</organism>
<evidence type="ECO:0000256" key="3">
    <source>
        <dbReference type="ARBA" id="ARBA00004123"/>
    </source>
</evidence>
<keyword evidence="5" id="KW-0540">Nuclease</keyword>
<feature type="domain" description="RNase III" evidence="21">
    <location>
        <begin position="1606"/>
        <end position="1753"/>
    </location>
</feature>
<dbReference type="Pfam" id="PF00636">
    <property type="entry name" value="Ribonuclease_3"/>
    <property type="match status" value="2"/>
</dbReference>
<protein>
    <submittedName>
        <fullName evidence="26">Uncharacterized protein</fullName>
    </submittedName>
</protein>
<feature type="domain" description="PAZ" evidence="22">
    <location>
        <begin position="1275"/>
        <end position="1387"/>
    </location>
</feature>
<dbReference type="SUPFAM" id="SSF54768">
    <property type="entry name" value="dsRNA-binding domain-like"/>
    <property type="match status" value="1"/>
</dbReference>
<dbReference type="PANTHER" id="PTHR14950:SF70">
    <property type="entry name" value="ENDORIBONUCLEASE DICER HOMOLOG 2"/>
    <property type="match status" value="1"/>
</dbReference>